<keyword evidence="6" id="KW-0378">Hydrolase</keyword>
<dbReference type="PROSITE" id="PS50994">
    <property type="entry name" value="INTEGRASE"/>
    <property type="match status" value="1"/>
</dbReference>
<keyword evidence="5" id="KW-0255">Endonuclease</keyword>
<comment type="caution">
    <text evidence="11">The sequence shown here is derived from an EMBL/GenBank/DDBJ whole genome shotgun (WGS) entry which is preliminary data.</text>
</comment>
<evidence type="ECO:0000256" key="3">
    <source>
        <dbReference type="ARBA" id="ARBA00022695"/>
    </source>
</evidence>
<evidence type="ECO:0000256" key="1">
    <source>
        <dbReference type="ARBA" id="ARBA00012493"/>
    </source>
</evidence>
<dbReference type="PROSITE" id="PS50013">
    <property type="entry name" value="CHROMO_2"/>
    <property type="match status" value="1"/>
</dbReference>
<dbReference type="InterPro" id="IPR012337">
    <property type="entry name" value="RNaseH-like_sf"/>
</dbReference>
<dbReference type="Pfam" id="PF24626">
    <property type="entry name" value="SH3_Tf2-1"/>
    <property type="match status" value="1"/>
</dbReference>
<dbReference type="Gene3D" id="3.30.70.270">
    <property type="match status" value="1"/>
</dbReference>
<dbReference type="InterPro" id="IPR050951">
    <property type="entry name" value="Retrovirus_Pol_polyprotein"/>
</dbReference>
<dbReference type="EC" id="2.7.7.49" evidence="1"/>
<dbReference type="GO" id="GO:0003676">
    <property type="term" value="F:nucleic acid binding"/>
    <property type="evidence" value="ECO:0007669"/>
    <property type="project" value="InterPro"/>
</dbReference>
<protein>
    <recommendedName>
        <fullName evidence="1">RNA-directed DNA polymerase</fullName>
        <ecNumber evidence="1">2.7.7.49</ecNumber>
    </recommendedName>
</protein>
<dbReference type="Pfam" id="PF08284">
    <property type="entry name" value="RVP_2"/>
    <property type="match status" value="1"/>
</dbReference>
<evidence type="ECO:0000259" key="9">
    <source>
        <dbReference type="PROSITE" id="PS50013"/>
    </source>
</evidence>
<dbReference type="GO" id="GO:0015074">
    <property type="term" value="P:DNA integration"/>
    <property type="evidence" value="ECO:0007669"/>
    <property type="project" value="InterPro"/>
</dbReference>
<proteinExistence type="predicted"/>
<dbReference type="AlphaFoldDB" id="A0AAV8SQ99"/>
<dbReference type="FunFam" id="3.30.70.270:FF:000020">
    <property type="entry name" value="Transposon Tf2-6 polyprotein-like Protein"/>
    <property type="match status" value="1"/>
</dbReference>
<dbReference type="Gene3D" id="2.40.70.10">
    <property type="entry name" value="Acid Proteases"/>
    <property type="match status" value="1"/>
</dbReference>
<feature type="domain" description="Chromo" evidence="9">
    <location>
        <begin position="809"/>
        <end position="846"/>
    </location>
</feature>
<dbReference type="InterPro" id="IPR036397">
    <property type="entry name" value="RNaseH_sf"/>
</dbReference>
<dbReference type="InterPro" id="IPR043502">
    <property type="entry name" value="DNA/RNA_pol_sf"/>
</dbReference>
<dbReference type="Proteomes" id="UP001159364">
    <property type="component" value="Linkage Group LG09"/>
</dbReference>
<dbReference type="SUPFAM" id="SSF50630">
    <property type="entry name" value="Acid proteases"/>
    <property type="match status" value="1"/>
</dbReference>
<feature type="coiled-coil region" evidence="8">
    <location>
        <begin position="686"/>
        <end position="717"/>
    </location>
</feature>
<keyword evidence="3" id="KW-0548">Nucleotidyltransferase</keyword>
<dbReference type="GO" id="GO:0004519">
    <property type="term" value="F:endonuclease activity"/>
    <property type="evidence" value="ECO:0007669"/>
    <property type="project" value="UniProtKB-KW"/>
</dbReference>
<dbReference type="FunFam" id="3.30.420.10:FF:000032">
    <property type="entry name" value="Retrovirus-related Pol polyprotein from transposon 297-like Protein"/>
    <property type="match status" value="1"/>
</dbReference>
<evidence type="ECO:0000313" key="11">
    <source>
        <dbReference type="EMBL" id="KAJ8754420.1"/>
    </source>
</evidence>
<dbReference type="InterPro" id="IPR021109">
    <property type="entry name" value="Peptidase_aspartic_dom_sf"/>
</dbReference>
<evidence type="ECO:0000256" key="5">
    <source>
        <dbReference type="ARBA" id="ARBA00022759"/>
    </source>
</evidence>
<evidence type="ECO:0000313" key="12">
    <source>
        <dbReference type="Proteomes" id="UP001159364"/>
    </source>
</evidence>
<dbReference type="Gene3D" id="3.30.420.10">
    <property type="entry name" value="Ribonuclease H-like superfamily/Ribonuclease H"/>
    <property type="match status" value="1"/>
</dbReference>
<dbReference type="Gene3D" id="3.10.20.370">
    <property type="match status" value="1"/>
</dbReference>
<dbReference type="SUPFAM" id="SSF54160">
    <property type="entry name" value="Chromo domain-like"/>
    <property type="match status" value="1"/>
</dbReference>
<organism evidence="11 12">
    <name type="scientific">Erythroxylum novogranatense</name>
    <dbReference type="NCBI Taxonomy" id="1862640"/>
    <lineage>
        <taxon>Eukaryota</taxon>
        <taxon>Viridiplantae</taxon>
        <taxon>Streptophyta</taxon>
        <taxon>Embryophyta</taxon>
        <taxon>Tracheophyta</taxon>
        <taxon>Spermatophyta</taxon>
        <taxon>Magnoliopsida</taxon>
        <taxon>eudicotyledons</taxon>
        <taxon>Gunneridae</taxon>
        <taxon>Pentapetalae</taxon>
        <taxon>rosids</taxon>
        <taxon>fabids</taxon>
        <taxon>Malpighiales</taxon>
        <taxon>Erythroxylaceae</taxon>
        <taxon>Erythroxylum</taxon>
    </lineage>
</organism>
<evidence type="ECO:0000256" key="6">
    <source>
        <dbReference type="ARBA" id="ARBA00022801"/>
    </source>
</evidence>
<gene>
    <name evidence="11" type="ORF">K2173_002871</name>
</gene>
<evidence type="ECO:0000256" key="4">
    <source>
        <dbReference type="ARBA" id="ARBA00022722"/>
    </source>
</evidence>
<dbReference type="GO" id="GO:0003964">
    <property type="term" value="F:RNA-directed DNA polymerase activity"/>
    <property type="evidence" value="ECO:0007669"/>
    <property type="project" value="UniProtKB-KW"/>
</dbReference>
<evidence type="ECO:0000256" key="8">
    <source>
        <dbReference type="SAM" id="Coils"/>
    </source>
</evidence>
<dbReference type="Gene3D" id="2.40.50.40">
    <property type="match status" value="1"/>
</dbReference>
<dbReference type="InterPro" id="IPR041373">
    <property type="entry name" value="RT_RNaseH"/>
</dbReference>
<dbReference type="PANTHER" id="PTHR37984:SF5">
    <property type="entry name" value="PROTEIN NYNRIN-LIKE"/>
    <property type="match status" value="1"/>
</dbReference>
<evidence type="ECO:0000256" key="7">
    <source>
        <dbReference type="ARBA" id="ARBA00022918"/>
    </source>
</evidence>
<dbReference type="CDD" id="cd09274">
    <property type="entry name" value="RNase_HI_RT_Ty3"/>
    <property type="match status" value="1"/>
</dbReference>
<dbReference type="InterPro" id="IPR001584">
    <property type="entry name" value="Integrase_cat-core"/>
</dbReference>
<reference evidence="11 12" key="1">
    <citation type="submission" date="2021-09" db="EMBL/GenBank/DDBJ databases">
        <title>Genomic insights and catalytic innovation underlie evolution of tropane alkaloids biosynthesis.</title>
        <authorList>
            <person name="Wang Y.-J."/>
            <person name="Tian T."/>
            <person name="Huang J.-P."/>
            <person name="Huang S.-X."/>
        </authorList>
    </citation>
    <scope>NUCLEOTIDE SEQUENCE [LARGE SCALE GENOMIC DNA]</scope>
    <source>
        <strain evidence="11">KIB-2018</strain>
        <tissue evidence="11">Leaf</tissue>
    </source>
</reference>
<accession>A0AAV8SQ99</accession>
<dbReference type="Pfam" id="PF17917">
    <property type="entry name" value="RT_RNaseH"/>
    <property type="match status" value="1"/>
</dbReference>
<dbReference type="InterPro" id="IPR056924">
    <property type="entry name" value="SH3_Tf2-1"/>
</dbReference>
<keyword evidence="12" id="KW-1185">Reference proteome</keyword>
<name>A0AAV8SQ99_9ROSI</name>
<dbReference type="PANTHER" id="PTHR37984">
    <property type="entry name" value="PROTEIN CBG26694"/>
    <property type="match status" value="1"/>
</dbReference>
<feature type="domain" description="Integrase catalytic" evidence="10">
    <location>
        <begin position="501"/>
        <end position="665"/>
    </location>
</feature>
<evidence type="ECO:0000256" key="2">
    <source>
        <dbReference type="ARBA" id="ARBA00022679"/>
    </source>
</evidence>
<keyword evidence="4" id="KW-0540">Nuclease</keyword>
<keyword evidence="8" id="KW-0175">Coiled coil</keyword>
<dbReference type="InterPro" id="IPR016197">
    <property type="entry name" value="Chromo-like_dom_sf"/>
</dbReference>
<dbReference type="EMBL" id="JAIWQS010000009">
    <property type="protein sequence ID" value="KAJ8754420.1"/>
    <property type="molecule type" value="Genomic_DNA"/>
</dbReference>
<dbReference type="GO" id="GO:0016787">
    <property type="term" value="F:hydrolase activity"/>
    <property type="evidence" value="ECO:0007669"/>
    <property type="project" value="UniProtKB-KW"/>
</dbReference>
<dbReference type="CDD" id="cd00303">
    <property type="entry name" value="retropepsin_like"/>
    <property type="match status" value="1"/>
</dbReference>
<keyword evidence="2" id="KW-0808">Transferase</keyword>
<keyword evidence="7" id="KW-0695">RNA-directed DNA polymerase</keyword>
<dbReference type="SUPFAM" id="SSF53098">
    <property type="entry name" value="Ribonuclease H-like"/>
    <property type="match status" value="1"/>
</dbReference>
<dbReference type="InterPro" id="IPR043128">
    <property type="entry name" value="Rev_trsase/Diguanyl_cyclase"/>
</dbReference>
<sequence>MAGTDHPQTLRLQGNLKGRDVAILIDSGSTHNFMDQNLVELCDLTVTQDIPLQITIANKEKMICHGRCLNLSLIIQGYHTSADFFVLPVAAYPIVLGIQWLATLGPVETDYANLTMTIKRGDQLHTFHGIKRGELEPLQRKELHMTYGPTFFWQIDALESVPTSTSHPEIQQILTRYRHMFAQPTTLPPERAQDHHIPLLPNSKPLSGVAVDPKKIAAVKDWPQPTNSKSVRGFLGLAGYYRKFIRNFGGIAAPLTQLLTKDGFSWTTEAAEAFARLKEALSSPPILALLDFTQQFIVESDASGTRIGAILSQNQRAIAYYSEALKGVTLNLSTYEKEMLAIVKAIRKWRPYLLGRPFIVRTDHKSLKFLLEQRITTPAQARWLPKLMGYDYKIKYRRGQENQGPDALSRLGEFQMTAISLPIADWWKRLQAEVREDSFYKNISQQKATVRDFQVKDGVYFLNGKFFLSPHSFLIPLVLKEFHSSPLGGHFGYEKTPAGLMHPLPIPETVWTGISMDFIERLPPSHGYTVILVVVDRLSKYCHLVPLRHPFTAITVAVEFINHIVKLHGIPRSIVSDRDKVFVSLFWSQLFKLQGTELKMSSSYHPQSDGQTEVLNRILEQYLRCFAGEQQRKWSEWLPWAELSYNTSKHSATKIYPFEVVYGRPPPTISQYIPGTTQVAAVDAYLKDHAVVLRDLKRNLQLAQERMKVQADKHRREVEFQVGDYVYLKLQPYRQTSVVFHGSLKLSPCFYGPFEILEKISFVAYRLRLPENAKIHNVFHVSVLRKHLGDRPPPVSTLPPITDDSIMLPTPEKILEKRVTQKGRYRPVNEVLVKWVGASEVDATWENLRRFSKAYPTFVLEDKDLAGQVD</sequence>
<dbReference type="InterPro" id="IPR000953">
    <property type="entry name" value="Chromo/chromo_shadow_dom"/>
</dbReference>
<dbReference type="SUPFAM" id="SSF56672">
    <property type="entry name" value="DNA/RNA polymerases"/>
    <property type="match status" value="1"/>
</dbReference>
<evidence type="ECO:0000259" key="10">
    <source>
        <dbReference type="PROSITE" id="PS50994"/>
    </source>
</evidence>